<evidence type="ECO:0000313" key="4">
    <source>
        <dbReference type="Proteomes" id="UP000261340"/>
    </source>
</evidence>
<reference evidence="3" key="2">
    <citation type="submission" date="2025-09" db="UniProtKB">
        <authorList>
            <consortium name="Ensembl"/>
        </authorList>
    </citation>
    <scope>IDENTIFICATION</scope>
</reference>
<reference evidence="3" key="1">
    <citation type="submission" date="2025-08" db="UniProtKB">
        <authorList>
            <consortium name="Ensembl"/>
        </authorList>
    </citation>
    <scope>IDENTIFICATION</scope>
</reference>
<keyword evidence="1" id="KW-0433">Leucine-rich repeat</keyword>
<dbReference type="InterPro" id="IPR032675">
    <property type="entry name" value="LRR_dom_sf"/>
</dbReference>
<dbReference type="InterPro" id="IPR001611">
    <property type="entry name" value="Leu-rich_rpt"/>
</dbReference>
<protein>
    <recommendedName>
        <fullName evidence="5">NACHT LRR and PYD domain-containing protein</fullName>
    </recommendedName>
</protein>
<dbReference type="SMART" id="SM00368">
    <property type="entry name" value="LRR_RI"/>
    <property type="match status" value="7"/>
</dbReference>
<dbReference type="AlphaFoldDB" id="A0A3Q0RFZ3"/>
<dbReference type="PRINTS" id="PR00019">
    <property type="entry name" value="LEURICHRPT"/>
</dbReference>
<keyword evidence="4" id="KW-1185">Reference proteome</keyword>
<dbReference type="PROSITE" id="PS51450">
    <property type="entry name" value="LRR"/>
    <property type="match status" value="2"/>
</dbReference>
<dbReference type="GeneTree" id="ENSGT01150000286904"/>
<proteinExistence type="predicted"/>
<dbReference type="OMA" id="LTNNCCK"/>
<organism evidence="3 4">
    <name type="scientific">Amphilophus citrinellus</name>
    <name type="common">Midas cichlid</name>
    <name type="synonym">Cichlasoma citrinellum</name>
    <dbReference type="NCBI Taxonomy" id="61819"/>
    <lineage>
        <taxon>Eukaryota</taxon>
        <taxon>Metazoa</taxon>
        <taxon>Chordata</taxon>
        <taxon>Craniata</taxon>
        <taxon>Vertebrata</taxon>
        <taxon>Euteleostomi</taxon>
        <taxon>Actinopterygii</taxon>
        <taxon>Neopterygii</taxon>
        <taxon>Teleostei</taxon>
        <taxon>Neoteleostei</taxon>
        <taxon>Acanthomorphata</taxon>
        <taxon>Ovalentaria</taxon>
        <taxon>Cichlomorphae</taxon>
        <taxon>Cichliformes</taxon>
        <taxon>Cichlidae</taxon>
        <taxon>New World cichlids</taxon>
        <taxon>Cichlasomatinae</taxon>
        <taxon>Heroini</taxon>
        <taxon>Amphilophus</taxon>
    </lineage>
</organism>
<dbReference type="InterPro" id="IPR051261">
    <property type="entry name" value="NLR"/>
</dbReference>
<dbReference type="Gene3D" id="3.80.10.10">
    <property type="entry name" value="Ribonuclease Inhibitor"/>
    <property type="match status" value="3"/>
</dbReference>
<evidence type="ECO:0000256" key="2">
    <source>
        <dbReference type="ARBA" id="ARBA00022737"/>
    </source>
</evidence>
<evidence type="ECO:0000256" key="1">
    <source>
        <dbReference type="ARBA" id="ARBA00022614"/>
    </source>
</evidence>
<evidence type="ECO:0008006" key="5">
    <source>
        <dbReference type="Google" id="ProtNLM"/>
    </source>
</evidence>
<name>A0A3Q0RFZ3_AMPCI</name>
<dbReference type="Proteomes" id="UP000261340">
    <property type="component" value="Unplaced"/>
</dbReference>
<dbReference type="SUPFAM" id="SSF52047">
    <property type="entry name" value="RNI-like"/>
    <property type="match status" value="1"/>
</dbReference>
<sequence>RSGSLSTDKLSPAQWSALVFILLSSEKDLDVGCNLSEKSCEALSSVLSSQTLSLRELDLSNNNLNDSGIKLLCAGVESPHCKLETLRLSICNLSDKICEELSLVLSLQFSSLREVDLSNNNLQDSGVKFLSVGLKSPHCTLETISVSYFSERSCEALSSVFSSQSSSLRDLDLSNNNLQDSGLELLSIGLQSPHCKLETLRLSSCILSERGCEDLLSVFSFQSCSLTELDLSTNSLRDSGVKKLSAAVKNPHLFFLLIPTCPTQDNKYSLLYIYLYIPNINAGLIIRCCEDLLSVFSSHSCSLRELDLSINNLNDSGVKLLSAGLQSLNSKLNTLRSDQMIFVFFKINQLNILASKG</sequence>
<dbReference type="STRING" id="61819.ENSACIP00000008733"/>
<accession>A0A3Q0RFZ3</accession>
<dbReference type="Ensembl" id="ENSACIT00000008992.1">
    <property type="protein sequence ID" value="ENSACIP00000008733.1"/>
    <property type="gene ID" value="ENSACIG00000006829.1"/>
</dbReference>
<keyword evidence="2" id="KW-0677">Repeat</keyword>
<dbReference type="Pfam" id="PF13516">
    <property type="entry name" value="LRR_6"/>
    <property type="match status" value="5"/>
</dbReference>
<evidence type="ECO:0000313" key="3">
    <source>
        <dbReference type="Ensembl" id="ENSACIP00000008733.1"/>
    </source>
</evidence>
<dbReference type="PANTHER" id="PTHR24106">
    <property type="entry name" value="NACHT, LRR AND CARD DOMAINS-CONTAINING"/>
    <property type="match status" value="1"/>
</dbReference>